<sequence>MPDVHGGTSAASAGGRLHRRTFLAQGIQDGHMHPLGAAAAGFRRDGPGSMRRSAWVR</sequence>
<name>A0ABV8YLB9_9ACTN</name>
<dbReference type="RefSeq" id="WP_386341550.1">
    <property type="nucleotide sequence ID" value="NZ_JBHSFG010000020.1"/>
</dbReference>
<keyword evidence="3" id="KW-1185">Reference proteome</keyword>
<organism evidence="2 3">
    <name type="scientific">Streptomyces xiangluensis</name>
    <dbReference type="NCBI Taxonomy" id="2665720"/>
    <lineage>
        <taxon>Bacteria</taxon>
        <taxon>Bacillati</taxon>
        <taxon>Actinomycetota</taxon>
        <taxon>Actinomycetes</taxon>
        <taxon>Kitasatosporales</taxon>
        <taxon>Streptomycetaceae</taxon>
        <taxon>Streptomyces</taxon>
    </lineage>
</organism>
<evidence type="ECO:0000313" key="2">
    <source>
        <dbReference type="EMBL" id="MFC4465519.1"/>
    </source>
</evidence>
<reference evidence="3" key="1">
    <citation type="journal article" date="2019" name="Int. J. Syst. Evol. Microbiol.">
        <title>The Global Catalogue of Microorganisms (GCM) 10K type strain sequencing project: providing services to taxonomists for standard genome sequencing and annotation.</title>
        <authorList>
            <consortium name="The Broad Institute Genomics Platform"/>
            <consortium name="The Broad Institute Genome Sequencing Center for Infectious Disease"/>
            <person name="Wu L."/>
            <person name="Ma J."/>
        </authorList>
    </citation>
    <scope>NUCLEOTIDE SEQUENCE [LARGE SCALE GENOMIC DNA]</scope>
    <source>
        <strain evidence="3">DT43</strain>
    </source>
</reference>
<dbReference type="EMBL" id="JBHSFG010000020">
    <property type="protein sequence ID" value="MFC4465519.1"/>
    <property type="molecule type" value="Genomic_DNA"/>
</dbReference>
<feature type="region of interest" description="Disordered" evidence="1">
    <location>
        <begin position="38"/>
        <end position="57"/>
    </location>
</feature>
<accession>A0ABV8YLB9</accession>
<evidence type="ECO:0000313" key="3">
    <source>
        <dbReference type="Proteomes" id="UP001596012"/>
    </source>
</evidence>
<protein>
    <submittedName>
        <fullName evidence="2">Uncharacterized protein</fullName>
    </submittedName>
</protein>
<gene>
    <name evidence="2" type="ORF">ACFPH6_13415</name>
</gene>
<comment type="caution">
    <text evidence="2">The sequence shown here is derived from an EMBL/GenBank/DDBJ whole genome shotgun (WGS) entry which is preliminary data.</text>
</comment>
<dbReference type="Proteomes" id="UP001596012">
    <property type="component" value="Unassembled WGS sequence"/>
</dbReference>
<evidence type="ECO:0000256" key="1">
    <source>
        <dbReference type="SAM" id="MobiDB-lite"/>
    </source>
</evidence>
<proteinExistence type="predicted"/>